<proteinExistence type="predicted"/>
<dbReference type="AlphaFoldDB" id="A0AA49JBU6"/>
<feature type="transmembrane region" description="Helical" evidence="1">
    <location>
        <begin position="7"/>
        <end position="24"/>
    </location>
</feature>
<organism evidence="2 3">
    <name type="scientific">Marivirga salinarum</name>
    <dbReference type="NCBI Taxonomy" id="3059078"/>
    <lineage>
        <taxon>Bacteria</taxon>
        <taxon>Pseudomonadati</taxon>
        <taxon>Bacteroidota</taxon>
        <taxon>Cytophagia</taxon>
        <taxon>Cytophagales</taxon>
        <taxon>Marivirgaceae</taxon>
        <taxon>Marivirga</taxon>
    </lineage>
</organism>
<dbReference type="KEGG" id="msaa:QYS49_09880"/>
<dbReference type="Proteomes" id="UP001230496">
    <property type="component" value="Chromosome"/>
</dbReference>
<gene>
    <name evidence="2" type="ORF">QYS49_09880</name>
</gene>
<feature type="transmembrane region" description="Helical" evidence="1">
    <location>
        <begin position="44"/>
        <end position="61"/>
    </location>
</feature>
<evidence type="ECO:0000313" key="3">
    <source>
        <dbReference type="Proteomes" id="UP001230496"/>
    </source>
</evidence>
<evidence type="ECO:0000313" key="2">
    <source>
        <dbReference type="EMBL" id="WKK77436.2"/>
    </source>
</evidence>
<accession>A0AA49JBU6</accession>
<sequence length="66" mass="6872">MKIAGTIILIIGIIGTVLFGIQAIQDSESFSFLGLDVGVSSANWTPLIVSVVVLLVGAILMSKGRK</sequence>
<keyword evidence="1" id="KW-0812">Transmembrane</keyword>
<dbReference type="EMBL" id="CP129971">
    <property type="protein sequence ID" value="WKK77436.2"/>
    <property type="molecule type" value="Genomic_DNA"/>
</dbReference>
<keyword evidence="1" id="KW-0472">Membrane</keyword>
<name>A0AA49JBU6_9BACT</name>
<evidence type="ECO:0000256" key="1">
    <source>
        <dbReference type="SAM" id="Phobius"/>
    </source>
</evidence>
<dbReference type="RefSeq" id="WP_308349659.1">
    <property type="nucleotide sequence ID" value="NZ_CP129971.1"/>
</dbReference>
<reference evidence="2 3" key="1">
    <citation type="submission" date="2023-08" db="EMBL/GenBank/DDBJ databases">
        <title>Comparative genomics and taxonomic characterization of three novel marine species of genus Marivirga.</title>
        <authorList>
            <person name="Muhammad N."/>
            <person name="Kim S.-G."/>
        </authorList>
    </citation>
    <scope>NUCLEOTIDE SEQUENCE [LARGE SCALE GENOMIC DNA]</scope>
    <source>
        <strain evidence="2 3">BDSF4-3</strain>
    </source>
</reference>
<keyword evidence="1" id="KW-1133">Transmembrane helix</keyword>
<keyword evidence="3" id="KW-1185">Reference proteome</keyword>
<protein>
    <recommendedName>
        <fullName evidence="4">Transglycosylase</fullName>
    </recommendedName>
</protein>
<evidence type="ECO:0008006" key="4">
    <source>
        <dbReference type="Google" id="ProtNLM"/>
    </source>
</evidence>